<dbReference type="InterPro" id="IPR011990">
    <property type="entry name" value="TPR-like_helical_dom_sf"/>
</dbReference>
<keyword evidence="10" id="KW-1185">Reference proteome</keyword>
<keyword evidence="3 6" id="KW-0732">Signal</keyword>
<dbReference type="PROSITE" id="PS51257">
    <property type="entry name" value="PROKAR_LIPOPROTEIN"/>
    <property type="match status" value="1"/>
</dbReference>
<feature type="signal peptide" evidence="6">
    <location>
        <begin position="1"/>
        <end position="24"/>
    </location>
</feature>
<evidence type="ECO:0000256" key="2">
    <source>
        <dbReference type="ARBA" id="ARBA00006275"/>
    </source>
</evidence>
<feature type="domain" description="RagB/SusD" evidence="7">
    <location>
        <begin position="331"/>
        <end position="498"/>
    </location>
</feature>
<organism evidence="9 10">
    <name type="scientific">Galbibacter pacificus</name>
    <dbReference type="NCBI Taxonomy" id="2996052"/>
    <lineage>
        <taxon>Bacteria</taxon>
        <taxon>Pseudomonadati</taxon>
        <taxon>Bacteroidota</taxon>
        <taxon>Flavobacteriia</taxon>
        <taxon>Flavobacteriales</taxon>
        <taxon>Flavobacteriaceae</taxon>
        <taxon>Galbibacter</taxon>
    </lineage>
</organism>
<accession>A0ABT6FSZ2</accession>
<reference evidence="9" key="1">
    <citation type="submission" date="2022-11" db="EMBL/GenBank/DDBJ databases">
        <title>High-quality draft genome sequence of Galbibacter sp. strain CMA-7.</title>
        <authorList>
            <person name="Wei L."/>
            <person name="Dong C."/>
            <person name="Shao Z."/>
        </authorList>
    </citation>
    <scope>NUCLEOTIDE SEQUENCE</scope>
    <source>
        <strain evidence="9">CMA-7</strain>
    </source>
</reference>
<comment type="caution">
    <text evidence="9">The sequence shown here is derived from an EMBL/GenBank/DDBJ whole genome shotgun (WGS) entry which is preliminary data.</text>
</comment>
<evidence type="ECO:0000256" key="1">
    <source>
        <dbReference type="ARBA" id="ARBA00004442"/>
    </source>
</evidence>
<comment type="similarity">
    <text evidence="2">Belongs to the SusD family.</text>
</comment>
<dbReference type="SUPFAM" id="SSF48452">
    <property type="entry name" value="TPR-like"/>
    <property type="match status" value="1"/>
</dbReference>
<evidence type="ECO:0000259" key="8">
    <source>
        <dbReference type="Pfam" id="PF14322"/>
    </source>
</evidence>
<gene>
    <name evidence="9" type="ORF">OSR52_10105</name>
</gene>
<evidence type="ECO:0000259" key="7">
    <source>
        <dbReference type="Pfam" id="PF07980"/>
    </source>
</evidence>
<proteinExistence type="inferred from homology"/>
<evidence type="ECO:0000256" key="6">
    <source>
        <dbReference type="SAM" id="SignalP"/>
    </source>
</evidence>
<name>A0ABT6FSZ2_9FLAO</name>
<dbReference type="InterPro" id="IPR033985">
    <property type="entry name" value="SusD-like_N"/>
</dbReference>
<dbReference type="Gene3D" id="1.25.40.390">
    <property type="match status" value="1"/>
</dbReference>
<feature type="chain" id="PRO_5046862756" evidence="6">
    <location>
        <begin position="25"/>
        <end position="498"/>
    </location>
</feature>
<evidence type="ECO:0000313" key="9">
    <source>
        <dbReference type="EMBL" id="MDG3586222.1"/>
    </source>
</evidence>
<dbReference type="EMBL" id="JAPMUA010000003">
    <property type="protein sequence ID" value="MDG3586222.1"/>
    <property type="molecule type" value="Genomic_DNA"/>
</dbReference>
<keyword evidence="4" id="KW-0472">Membrane</keyword>
<evidence type="ECO:0000256" key="3">
    <source>
        <dbReference type="ARBA" id="ARBA00022729"/>
    </source>
</evidence>
<keyword evidence="5" id="KW-0998">Cell outer membrane</keyword>
<dbReference type="Pfam" id="PF14322">
    <property type="entry name" value="SusD-like_3"/>
    <property type="match status" value="1"/>
</dbReference>
<dbReference type="RefSeq" id="WP_277899871.1">
    <property type="nucleotide sequence ID" value="NZ_JAPMUA010000003.1"/>
</dbReference>
<dbReference type="InterPro" id="IPR012944">
    <property type="entry name" value="SusD_RagB_dom"/>
</dbReference>
<evidence type="ECO:0000256" key="4">
    <source>
        <dbReference type="ARBA" id="ARBA00023136"/>
    </source>
</evidence>
<evidence type="ECO:0000313" key="10">
    <source>
        <dbReference type="Proteomes" id="UP001153642"/>
    </source>
</evidence>
<dbReference type="Pfam" id="PF07980">
    <property type="entry name" value="SusD_RagB"/>
    <property type="match status" value="1"/>
</dbReference>
<comment type="subcellular location">
    <subcellularLocation>
        <location evidence="1">Cell outer membrane</location>
    </subcellularLocation>
</comment>
<dbReference type="CDD" id="cd08977">
    <property type="entry name" value="SusD"/>
    <property type="match status" value="1"/>
</dbReference>
<evidence type="ECO:0000256" key="5">
    <source>
        <dbReference type="ARBA" id="ARBA00023237"/>
    </source>
</evidence>
<protein>
    <submittedName>
        <fullName evidence="9">RagB/SusD family nutrient uptake outer membrane protein</fullName>
    </submittedName>
</protein>
<sequence length="498" mass="56871">MKINKTYINILLCLVLLGASSCSDFLTEDNKSDYTQENYFQTREQAESAINTLYASLRFVSDGSGTYGESPFMMLEFITGLCNTEVGQSQFNNAYRNLTANSEDSYVLSWWQNSYRAIANANLAISRIPEIDMPQSDKDDLIAQAKFIRAFYYFHLVRLFGDVPLIVEPVDASSELLYPARSSQQEVYDAIVSDLTDAEKSGLPFSDPSGRVSQGAIKTLLSSVYLTMAGYPLQAGDNYYKLAADKAKEVIDSNAFSLFEDYDQLHDPAITNTGELIFQSQYLVGFATSGLTAWMLPRSRGISQFSDEYGALYPTQQFIDAHESGDKRLEEQEFYYTKYPSIEDPNDTVDFSATYIYKYFDEDAVLRTAQSSLGWTFFRYAEVLLTYAEAGYKAYGATAEVLDAINQIRERANLPLYDASITEEDIWKERFYELSFENKYWFDMVRRRKALNLETGVFEDYVGHEFSYGPTLTEKYLLFPIPLREVNNNKELTQNPDW</sequence>
<dbReference type="Proteomes" id="UP001153642">
    <property type="component" value="Unassembled WGS sequence"/>
</dbReference>
<feature type="domain" description="SusD-like N-terminal" evidence="8">
    <location>
        <begin position="45"/>
        <end position="226"/>
    </location>
</feature>